<reference evidence="1 2" key="1">
    <citation type="submission" date="2021-06" db="EMBL/GenBank/DDBJ databases">
        <authorList>
            <person name="Palmer J.M."/>
        </authorList>
    </citation>
    <scope>NUCLEOTIDE SEQUENCE [LARGE SCALE GENOMIC DNA]</scope>
    <source>
        <strain evidence="1 2">AS_MEX2019</strain>
        <tissue evidence="1">Muscle</tissue>
    </source>
</reference>
<evidence type="ECO:0000313" key="1">
    <source>
        <dbReference type="EMBL" id="MEQ2287914.1"/>
    </source>
</evidence>
<dbReference type="EMBL" id="JAHRIP010020143">
    <property type="protein sequence ID" value="MEQ2287914.1"/>
    <property type="molecule type" value="Genomic_DNA"/>
</dbReference>
<gene>
    <name evidence="1" type="ORF">AMECASPLE_017649</name>
</gene>
<proteinExistence type="predicted"/>
<accession>A0ABV0Y2P4</accession>
<evidence type="ECO:0000313" key="2">
    <source>
        <dbReference type="Proteomes" id="UP001469553"/>
    </source>
</evidence>
<dbReference type="Proteomes" id="UP001469553">
    <property type="component" value="Unassembled WGS sequence"/>
</dbReference>
<comment type="caution">
    <text evidence="1">The sequence shown here is derived from an EMBL/GenBank/DDBJ whole genome shotgun (WGS) entry which is preliminary data.</text>
</comment>
<organism evidence="1 2">
    <name type="scientific">Ameca splendens</name>
    <dbReference type="NCBI Taxonomy" id="208324"/>
    <lineage>
        <taxon>Eukaryota</taxon>
        <taxon>Metazoa</taxon>
        <taxon>Chordata</taxon>
        <taxon>Craniata</taxon>
        <taxon>Vertebrata</taxon>
        <taxon>Euteleostomi</taxon>
        <taxon>Actinopterygii</taxon>
        <taxon>Neopterygii</taxon>
        <taxon>Teleostei</taxon>
        <taxon>Neoteleostei</taxon>
        <taxon>Acanthomorphata</taxon>
        <taxon>Ovalentaria</taxon>
        <taxon>Atherinomorphae</taxon>
        <taxon>Cyprinodontiformes</taxon>
        <taxon>Goodeidae</taxon>
        <taxon>Ameca</taxon>
    </lineage>
</organism>
<name>A0ABV0Y2P4_9TELE</name>
<sequence length="112" mass="12857">MYKSSNTGPITKLDKHASQSFMEQVLVHYRCPPVMDQMVQTEDGESWRSGQSNHPEPGVDWSNWAGFNHTAQHSIHCMTHLDTPLQYLCNHGNKDLTHLNTFVYSQPFQEVV</sequence>
<keyword evidence="2" id="KW-1185">Reference proteome</keyword>
<protein>
    <submittedName>
        <fullName evidence="1">Uncharacterized protein</fullName>
    </submittedName>
</protein>